<dbReference type="Proteomes" id="UP000639396">
    <property type="component" value="Unassembled WGS sequence"/>
</dbReference>
<dbReference type="PIRSF" id="PIRSF037228">
    <property type="entry name" value="Lant_mod_RumM"/>
    <property type="match status" value="1"/>
</dbReference>
<dbReference type="PRINTS" id="PR01950">
    <property type="entry name" value="LANCSUPER"/>
</dbReference>
<dbReference type="InterPro" id="IPR007822">
    <property type="entry name" value="LANC-like"/>
</dbReference>
<dbReference type="GO" id="GO:0031179">
    <property type="term" value="P:peptide modification"/>
    <property type="evidence" value="ECO:0007669"/>
    <property type="project" value="InterPro"/>
</dbReference>
<evidence type="ECO:0000313" key="4">
    <source>
        <dbReference type="Proteomes" id="UP000639396"/>
    </source>
</evidence>
<name>A0A927CCE6_9BACL</name>
<dbReference type="AlphaFoldDB" id="A0A927CCE6"/>
<dbReference type="InterPro" id="IPR017146">
    <property type="entry name" value="Lanti_2_LanM"/>
</dbReference>
<dbReference type="Pfam" id="PF05147">
    <property type="entry name" value="LANC_like"/>
    <property type="match status" value="1"/>
</dbReference>
<keyword evidence="4" id="KW-1185">Reference proteome</keyword>
<feature type="binding site" evidence="1">
    <location>
        <position position="971"/>
    </location>
    <ligand>
        <name>Zn(2+)</name>
        <dbReference type="ChEBI" id="CHEBI:29105"/>
    </ligand>
</feature>
<keyword evidence="1" id="KW-0479">Metal-binding</keyword>
<feature type="binding site" evidence="1">
    <location>
        <position position="972"/>
    </location>
    <ligand>
        <name>Zn(2+)</name>
        <dbReference type="ChEBI" id="CHEBI:29105"/>
    </ligand>
</feature>
<dbReference type="Pfam" id="PF13575">
    <property type="entry name" value="DUF4135"/>
    <property type="match status" value="1"/>
</dbReference>
<gene>
    <name evidence="3" type="primary">lanM</name>
    <name evidence="3" type="ORF">IDH45_24090</name>
</gene>
<protein>
    <submittedName>
        <fullName evidence="3">Type 2 lantipeptide synthetase LanM</fullName>
    </submittedName>
</protein>
<dbReference type="GO" id="GO:0005975">
    <property type="term" value="P:carbohydrate metabolic process"/>
    <property type="evidence" value="ECO:0007669"/>
    <property type="project" value="InterPro"/>
</dbReference>
<dbReference type="Gene3D" id="1.50.10.10">
    <property type="match status" value="1"/>
</dbReference>
<dbReference type="SMART" id="SM01260">
    <property type="entry name" value="LANC_like"/>
    <property type="match status" value="1"/>
</dbReference>
<reference evidence="3" key="1">
    <citation type="submission" date="2020-09" db="EMBL/GenBank/DDBJ databases">
        <title>A novel bacterium of genus Paenibacillus, isolated from South China Sea.</title>
        <authorList>
            <person name="Huang H."/>
            <person name="Mo K."/>
            <person name="Hu Y."/>
        </authorList>
    </citation>
    <scope>NUCLEOTIDE SEQUENCE</scope>
    <source>
        <strain evidence="3">IB182363</strain>
    </source>
</reference>
<dbReference type="EMBL" id="JACXJA010000037">
    <property type="protein sequence ID" value="MBD2865065.1"/>
    <property type="molecule type" value="Genomic_DNA"/>
</dbReference>
<feature type="binding site" evidence="1">
    <location>
        <position position="926"/>
    </location>
    <ligand>
        <name>Zn(2+)</name>
        <dbReference type="ChEBI" id="CHEBI:29105"/>
    </ligand>
</feature>
<keyword evidence="1" id="KW-0862">Zinc</keyword>
<dbReference type="InterPro" id="IPR012341">
    <property type="entry name" value="6hp_glycosidase-like_sf"/>
</dbReference>
<evidence type="ECO:0000256" key="1">
    <source>
        <dbReference type="PIRSR" id="PIRSR607822-1"/>
    </source>
</evidence>
<dbReference type="NCBIfam" id="TIGR03897">
    <property type="entry name" value="lanti_2_LanM"/>
    <property type="match status" value="1"/>
</dbReference>
<accession>A0A927CCE6</accession>
<dbReference type="InterPro" id="IPR025410">
    <property type="entry name" value="Lant_dehyd"/>
</dbReference>
<evidence type="ECO:0000259" key="2">
    <source>
        <dbReference type="Pfam" id="PF13575"/>
    </source>
</evidence>
<proteinExistence type="predicted"/>
<dbReference type="RefSeq" id="WP_190930688.1">
    <property type="nucleotide sequence ID" value="NZ_JACXJA010000037.1"/>
</dbReference>
<organism evidence="3 4">
    <name type="scientific">Paenibacillus oceani</name>
    <dbReference type="NCBI Taxonomy" id="2772510"/>
    <lineage>
        <taxon>Bacteria</taxon>
        <taxon>Bacillati</taxon>
        <taxon>Bacillota</taxon>
        <taxon>Bacilli</taxon>
        <taxon>Bacillales</taxon>
        <taxon>Paenibacillaceae</taxon>
        <taxon>Paenibacillus</taxon>
    </lineage>
</organism>
<dbReference type="GO" id="GO:0046872">
    <property type="term" value="F:metal ion binding"/>
    <property type="evidence" value="ECO:0007669"/>
    <property type="project" value="UniProtKB-KW"/>
</dbReference>
<sequence>MIDSMKLRKATYAHERKATVHTTDSSVPSSPVQQWRERTGLTSDAIFSTRLKEDGLSEAEFAAILEQGDQFEDEGAPEWQRTLSGILSQTSMNPAEIDSLSPGPFTPFISPFLYWLRRRLLVRFRGWECEYGYMPVDREPFLRDVVASLGRRLMRLADRVLIAELHVAKQAGALTGDTGEQRFRSFVAGRLTTMPDIAGMLHRYPVLARLMTEQTMNHEKNCEEMTERFLRDREELERVLGQDFSQLVGCSRSGDAHRGGRSVHVLRFASGERLMYKARSLAVDSAFQRLLEWANRYGAEPPLPVLKIVDRQSYGWTEYVRHEPCVSPEQINRFYRRHGQYLALLHIVHAVDFHYENVIAQGEYPYLVDLETIFHRYSMEAEEPNEHPTAARKASELLRQSVLRSGLLPSYRLRSGSLEGMEVSGIGAYAGQTYVRPLTKYKDIGTDEMRLVRETAQSFSPGGNRPYYGREEVGAEAYADDVAGGFNRMYRILLAQREPLAAEDGPIHGFAKCPVRVLVRNTDVYGQMLEASLNPACLGNGLARVQLFDFMWRIAEGAPALLRVIHSECADLLDHDIPYFSSFVSSTDVWDSRGKRIGGYFPQDSLSMSLGRIGRLSEDDRAMQESVIRASMLTLKRCWERPSFAAEAADSAAKETPHAPKAFEAAAVAIAERLASSAVRGDDERTVTWIGTAKDTGGLLSYAPMDAGLYNGTLGLALFFAYAAKETGVRQYQELASGAAETSRDFLRLPGAVQKGSVFYGLASYLYASSHLSRLLGDDSLLEDAIGALDRFDRIVAQDRKLDLMAGSAGISIGALRLYEATGERQALGLAVRCGEHLLSRKVVSPGGAGWPSELTEGRMLAGFSHGASGYAYAFSELFRVTGDERFLQTGREAIRYERSLFVPEEGNWLDLRSDAQTGRNPVYWCHGAPGIVLSRILTGRVCGDDRFEEEIGVGLRTTLARWRGSSSVLCHGDMGNLDVLLTAALERKDDGLRQAVYERASLALGDAEKNDWLCDVPPGAFSPGLMTGLAGIGNTLLRLSNPALPSLTALQPPPAVMAKQAAGIGSGAS</sequence>
<evidence type="ECO:0000313" key="3">
    <source>
        <dbReference type="EMBL" id="MBD2865065.1"/>
    </source>
</evidence>
<dbReference type="SUPFAM" id="SSF158745">
    <property type="entry name" value="LanC-like"/>
    <property type="match status" value="1"/>
</dbReference>
<comment type="caution">
    <text evidence="3">The sequence shown here is derived from an EMBL/GenBank/DDBJ whole genome shotgun (WGS) entry which is preliminary data.</text>
</comment>
<dbReference type="CDD" id="cd04792">
    <property type="entry name" value="LanM-like"/>
    <property type="match status" value="1"/>
</dbReference>
<feature type="domain" description="Lantibiotic biosynthesis protein dehydration" evidence="2">
    <location>
        <begin position="204"/>
        <end position="581"/>
    </location>
</feature>
<dbReference type="PRINTS" id="PR01955">
    <property type="entry name" value="LANCFRANKIA"/>
</dbReference>